<dbReference type="Gene3D" id="4.10.520.10">
    <property type="entry name" value="IHF-like DNA-binding proteins"/>
    <property type="match status" value="1"/>
</dbReference>
<dbReference type="RefSeq" id="WP_183671671.1">
    <property type="nucleotide sequence ID" value="NZ_BMPB01000008.1"/>
</dbReference>
<organism evidence="5 6">
    <name type="scientific">Parabacteroides faecis</name>
    <dbReference type="NCBI Taxonomy" id="1217282"/>
    <lineage>
        <taxon>Bacteria</taxon>
        <taxon>Pseudomonadati</taxon>
        <taxon>Bacteroidota</taxon>
        <taxon>Bacteroidia</taxon>
        <taxon>Bacteroidales</taxon>
        <taxon>Tannerellaceae</taxon>
        <taxon>Parabacteroides</taxon>
    </lineage>
</organism>
<dbReference type="Pfam" id="PF00216">
    <property type="entry name" value="Bac_DNA_binding"/>
    <property type="match status" value="1"/>
</dbReference>
<gene>
    <name evidence="5" type="ORF">GGQ57_003593</name>
</gene>
<name>A0ABR6KQ99_9BACT</name>
<comment type="caution">
    <text evidence="5">The sequence shown here is derived from an EMBL/GenBank/DDBJ whole genome shotgun (WGS) entry which is preliminary data.</text>
</comment>
<dbReference type="Proteomes" id="UP000533637">
    <property type="component" value="Unassembled WGS sequence"/>
</dbReference>
<evidence type="ECO:0000256" key="1">
    <source>
        <dbReference type="ARBA" id="ARBA00010529"/>
    </source>
</evidence>
<accession>A0ABR6KQ99</accession>
<dbReference type="PRINTS" id="PR01727">
    <property type="entry name" value="DNABINDINGHU"/>
</dbReference>
<dbReference type="PANTHER" id="PTHR33175">
    <property type="entry name" value="DNA-BINDING PROTEIN HU"/>
    <property type="match status" value="1"/>
</dbReference>
<evidence type="ECO:0000256" key="4">
    <source>
        <dbReference type="RuleBase" id="RU003939"/>
    </source>
</evidence>
<evidence type="ECO:0000256" key="3">
    <source>
        <dbReference type="ARBA" id="ARBA00023125"/>
    </source>
</evidence>
<dbReference type="InterPro" id="IPR010992">
    <property type="entry name" value="IHF-like_DNA-bd_dom_sf"/>
</dbReference>
<evidence type="ECO:0000313" key="6">
    <source>
        <dbReference type="Proteomes" id="UP000533637"/>
    </source>
</evidence>
<proteinExistence type="inferred from homology"/>
<dbReference type="SMART" id="SM00411">
    <property type="entry name" value="BHL"/>
    <property type="match status" value="1"/>
</dbReference>
<sequence length="106" mass="12108">MNRAELIEIIRDRSHLKRKEIIACLEIWEEEVGKALLQEDSVMLMGFGTFSLWKQTGRPGRNPRCNTPFMIAARNSVKFKPGKFLLEYLNNAADPDDSNGQPANEE</sequence>
<keyword evidence="6" id="KW-1185">Reference proteome</keyword>
<evidence type="ECO:0000313" key="5">
    <source>
        <dbReference type="EMBL" id="MBB4623677.1"/>
    </source>
</evidence>
<keyword evidence="3 5" id="KW-0238">DNA-binding</keyword>
<dbReference type="EMBL" id="JACHOC010000007">
    <property type="protein sequence ID" value="MBB4623677.1"/>
    <property type="molecule type" value="Genomic_DNA"/>
</dbReference>
<dbReference type="CDD" id="cd13832">
    <property type="entry name" value="IHF"/>
    <property type="match status" value="1"/>
</dbReference>
<keyword evidence="2" id="KW-0226">DNA condensation</keyword>
<evidence type="ECO:0000256" key="2">
    <source>
        <dbReference type="ARBA" id="ARBA00023067"/>
    </source>
</evidence>
<dbReference type="GO" id="GO:0003677">
    <property type="term" value="F:DNA binding"/>
    <property type="evidence" value="ECO:0007669"/>
    <property type="project" value="UniProtKB-KW"/>
</dbReference>
<comment type="similarity">
    <text evidence="1 4">Belongs to the bacterial histone-like protein family.</text>
</comment>
<dbReference type="SUPFAM" id="SSF47729">
    <property type="entry name" value="IHF-like DNA-binding proteins"/>
    <property type="match status" value="1"/>
</dbReference>
<protein>
    <submittedName>
        <fullName evidence="5">DNA-binding protein HU-beta</fullName>
    </submittedName>
</protein>
<reference evidence="5 6" key="1">
    <citation type="submission" date="2020-08" db="EMBL/GenBank/DDBJ databases">
        <title>Genomic Encyclopedia of Type Strains, Phase IV (KMG-IV): sequencing the most valuable type-strain genomes for metagenomic binning, comparative biology and taxonomic classification.</title>
        <authorList>
            <person name="Goeker M."/>
        </authorList>
    </citation>
    <scope>NUCLEOTIDE SEQUENCE [LARGE SCALE GENOMIC DNA]</scope>
    <source>
        <strain evidence="5 6">DSM 102983</strain>
    </source>
</reference>
<dbReference type="InterPro" id="IPR000119">
    <property type="entry name" value="Hist_DNA-bd"/>
</dbReference>
<dbReference type="PANTHER" id="PTHR33175:SF3">
    <property type="entry name" value="DNA-BINDING PROTEIN HU-BETA"/>
    <property type="match status" value="1"/>
</dbReference>